<dbReference type="AlphaFoldDB" id="A0A2G9UQ97"/>
<protein>
    <submittedName>
        <fullName evidence="2">Uncharacterized protein</fullName>
    </submittedName>
</protein>
<reference evidence="2 3" key="1">
    <citation type="submission" date="2015-09" db="EMBL/GenBank/DDBJ databases">
        <title>Draft genome of the parasitic nematode Teladorsagia circumcincta isolate WARC Sus (inbred).</title>
        <authorList>
            <person name="Mitreva M."/>
        </authorList>
    </citation>
    <scope>NUCLEOTIDE SEQUENCE [LARGE SCALE GENOMIC DNA]</scope>
    <source>
        <strain evidence="2 3">S</strain>
    </source>
</reference>
<feature type="signal peptide" evidence="1">
    <location>
        <begin position="1"/>
        <end position="18"/>
    </location>
</feature>
<dbReference type="EMBL" id="KZ345676">
    <property type="protein sequence ID" value="PIO72441.1"/>
    <property type="molecule type" value="Genomic_DNA"/>
</dbReference>
<evidence type="ECO:0000313" key="2">
    <source>
        <dbReference type="EMBL" id="PIO72441.1"/>
    </source>
</evidence>
<evidence type="ECO:0000313" key="3">
    <source>
        <dbReference type="Proteomes" id="UP000230423"/>
    </source>
</evidence>
<evidence type="ECO:0000256" key="1">
    <source>
        <dbReference type="SAM" id="SignalP"/>
    </source>
</evidence>
<feature type="chain" id="PRO_5013930348" evidence="1">
    <location>
        <begin position="19"/>
        <end position="136"/>
    </location>
</feature>
<organism evidence="2 3">
    <name type="scientific">Teladorsagia circumcincta</name>
    <name type="common">Brown stomach worm</name>
    <name type="synonym">Ostertagia circumcincta</name>
    <dbReference type="NCBI Taxonomy" id="45464"/>
    <lineage>
        <taxon>Eukaryota</taxon>
        <taxon>Metazoa</taxon>
        <taxon>Ecdysozoa</taxon>
        <taxon>Nematoda</taxon>
        <taxon>Chromadorea</taxon>
        <taxon>Rhabditida</taxon>
        <taxon>Rhabditina</taxon>
        <taxon>Rhabditomorpha</taxon>
        <taxon>Strongyloidea</taxon>
        <taxon>Trichostrongylidae</taxon>
        <taxon>Teladorsagia</taxon>
    </lineage>
</organism>
<gene>
    <name evidence="2" type="ORF">TELCIR_05633</name>
</gene>
<accession>A0A2G9UQ97</accession>
<keyword evidence="3" id="KW-1185">Reference proteome</keyword>
<sequence>MKSFLLAILLCVAYSAHAQNKCYLISKALDYGTMKSFFSKPDLRGKIERKLGKTLDPADTYVSAHFLKYENWMTVRKNEVAVMVLTKNEFGGVQPYYFNYEVITNERTKERKVWIGDLDKEAIVRQIRKCEVFGDW</sequence>
<name>A0A2G9UQ97_TELCI</name>
<keyword evidence="1" id="KW-0732">Signal</keyword>
<proteinExistence type="predicted"/>
<dbReference type="Proteomes" id="UP000230423">
    <property type="component" value="Unassembled WGS sequence"/>
</dbReference>